<evidence type="ECO:0000313" key="2">
    <source>
        <dbReference type="EMBL" id="AHF23995.1"/>
    </source>
</evidence>
<dbReference type="InterPro" id="IPR008928">
    <property type="entry name" value="6-hairpin_glycosidase_sf"/>
</dbReference>
<dbReference type="Gene3D" id="2.60.420.10">
    <property type="entry name" value="Maltose phosphorylase, domain 3"/>
    <property type="match status" value="1"/>
</dbReference>
<accession>W0FLY1</accession>
<dbReference type="InterPro" id="IPR012341">
    <property type="entry name" value="6hp_glycosidase-like_sf"/>
</dbReference>
<reference evidence="2" key="1">
    <citation type="journal article" date="2013" name="PLoS ONE">
        <title>Metagenomic insights into the carbohydrate-active enzymes carried by the microorganisms adhering to solid digesta in the rumen of cows.</title>
        <authorList>
            <person name="Wang L."/>
            <person name="Hatem A."/>
            <person name="Catalyurek U.V."/>
            <person name="Morrison M."/>
            <person name="Yu Z."/>
        </authorList>
    </citation>
    <scope>NUCLEOTIDE SEQUENCE</scope>
</reference>
<dbReference type="SUPFAM" id="SSF48208">
    <property type="entry name" value="Six-hairpin glycosidases"/>
    <property type="match status" value="1"/>
</dbReference>
<evidence type="ECO:0000259" key="1">
    <source>
        <dbReference type="Pfam" id="PF17389"/>
    </source>
</evidence>
<dbReference type="Pfam" id="PF17389">
    <property type="entry name" value="Bac_rhamnosid6H"/>
    <property type="match status" value="1"/>
</dbReference>
<dbReference type="GO" id="GO:0005975">
    <property type="term" value="P:carbohydrate metabolic process"/>
    <property type="evidence" value="ECO:0007669"/>
    <property type="project" value="InterPro"/>
</dbReference>
<dbReference type="PANTHER" id="PTHR34987:SF2">
    <property type="entry name" value="B, PUTATIVE (AFU_ORTHOLOGUE AFUA_7G05040)-RELATED"/>
    <property type="match status" value="1"/>
</dbReference>
<sequence>MNWNHARWIKVPAEEYRDRGIYAGDDGGRFAYFRCEAVLPENCSLKALLSASSRYRLFINEKAVLSGPCKGDRFRQYYEEIDLTEYLSAGKNVFSVQVLYNNPYIAEEQTDARAAIYGVMGIPAGHRLAFEGQCIDESGDVVCDLTTGTADWRVYFDGSFYLKSTEITQFLGAVTEEIDFRESPAGWKAPDFDAGNWKAAVPGAAVGVKGPLSLAGVEPVFRMHPREIPLLHETEDGFAEAFLLNAPCHKVLSEGLAAAPYETVEALLDAGVIKNAYPQYEFTGGKGAKVSFTYFEKFGGPGSDLVRDDREHGEIIGLTDTVILPGGRTRYEPFWYRCFRFVRVRIECADEGIRMATARFRRTGYPLNPTKTYEGNDPKMQALYEISLRTLENCMMETYMDCPYYEQLQFAMDTRLEALYTYAVGGDTRLVRKALIDFHYGMQPEGLTTGKYPSAYLQILSTFSLDYVYMMQEYLEETGDKETVREIACDADRILDYYERHTGPDGLVGKLEFWNFVDWQDDWQKSAGAPEAFLHGPSTIINLMYAYALSDAEKLMDALGRSGLSSEYQKKREKLLHKIMECCFDHEKGLFKEGPDFSQYTRHAQAWAVLCGLTEGRESREILQRAIDDPKVLKCSFSTSYEWFRAMETAGMTEEIQKEISEWTELLDLHCTCCPETPIGARSDCHAWSALPLYVLRQKESLTRKGKG</sequence>
<dbReference type="PANTHER" id="PTHR34987">
    <property type="entry name" value="C, PUTATIVE (AFU_ORTHOLOGUE AFUA_3G02880)-RELATED"/>
    <property type="match status" value="1"/>
</dbReference>
<dbReference type="InterPro" id="IPR035396">
    <property type="entry name" value="Bac_rhamnosid6H"/>
</dbReference>
<organism evidence="2">
    <name type="scientific">uncultured bacterium Contig16</name>
    <dbReference type="NCBI Taxonomy" id="1393468"/>
    <lineage>
        <taxon>Bacteria</taxon>
        <taxon>environmental samples</taxon>
    </lineage>
</organism>
<dbReference type="Gene3D" id="2.60.120.260">
    <property type="entry name" value="Galactose-binding domain-like"/>
    <property type="match status" value="2"/>
</dbReference>
<dbReference type="EMBL" id="KC246781">
    <property type="protein sequence ID" value="AHF23995.1"/>
    <property type="molecule type" value="Genomic_DNA"/>
</dbReference>
<feature type="domain" description="Alpha-L-rhamnosidase six-hairpin glycosidase" evidence="1">
    <location>
        <begin position="371"/>
        <end position="621"/>
    </location>
</feature>
<dbReference type="Gene3D" id="1.50.10.10">
    <property type="match status" value="1"/>
</dbReference>
<dbReference type="AlphaFoldDB" id="W0FLY1"/>
<proteinExistence type="predicted"/>
<protein>
    <submittedName>
        <fullName evidence="2">Alpha-L-rhamnosidase</fullName>
    </submittedName>
</protein>
<name>W0FLY1_9BACT</name>